<evidence type="ECO:0000313" key="3">
    <source>
        <dbReference type="Proteomes" id="UP000054007"/>
    </source>
</evidence>
<evidence type="ECO:0000256" key="1">
    <source>
        <dbReference type="SAM" id="MobiDB-lite"/>
    </source>
</evidence>
<dbReference type="Proteomes" id="UP000054007">
    <property type="component" value="Unassembled WGS sequence"/>
</dbReference>
<organism evidence="2 3">
    <name type="scientific">Cylindrobasidium torrendii FP15055 ss-10</name>
    <dbReference type="NCBI Taxonomy" id="1314674"/>
    <lineage>
        <taxon>Eukaryota</taxon>
        <taxon>Fungi</taxon>
        <taxon>Dikarya</taxon>
        <taxon>Basidiomycota</taxon>
        <taxon>Agaricomycotina</taxon>
        <taxon>Agaricomycetes</taxon>
        <taxon>Agaricomycetidae</taxon>
        <taxon>Agaricales</taxon>
        <taxon>Marasmiineae</taxon>
        <taxon>Physalacriaceae</taxon>
        <taxon>Cylindrobasidium</taxon>
    </lineage>
</organism>
<feature type="compositionally biased region" description="Low complexity" evidence="1">
    <location>
        <begin position="97"/>
        <end position="111"/>
    </location>
</feature>
<dbReference type="OrthoDB" id="445357at2759"/>
<accession>A0A0D7BVH7</accession>
<protein>
    <submittedName>
        <fullName evidence="2">Uncharacterized protein</fullName>
    </submittedName>
</protein>
<evidence type="ECO:0000313" key="2">
    <source>
        <dbReference type="EMBL" id="KIY74230.1"/>
    </source>
</evidence>
<keyword evidence="3" id="KW-1185">Reference proteome</keyword>
<dbReference type="STRING" id="1314674.A0A0D7BVH7"/>
<dbReference type="EMBL" id="KN880431">
    <property type="protein sequence ID" value="KIY74230.1"/>
    <property type="molecule type" value="Genomic_DNA"/>
</dbReference>
<proteinExistence type="predicted"/>
<sequence length="222" mass="24131">MSIESKLKALKVPELKAIITASEVSVTSKANKGDLIAAIIASQKAVSTYYALHDPEGQPESHAAEPEEAQTQEEPVVSAPPKEDVPAQATPAEAKKPASSNANKADASAEASKTDVVVDVELEKRKARAARFQIPLVEKVPASTTGGKGRQRKAPEVRVRTCHCLQTFKPMSRTLKSLLRVRHDLTSPNPLRQLRGRRLSLGKSKMHVQHGPRLCQRNVNSQ</sequence>
<gene>
    <name evidence="2" type="ORF">CYLTODRAFT_67</name>
</gene>
<dbReference type="AlphaFoldDB" id="A0A0D7BVH7"/>
<reference evidence="2 3" key="1">
    <citation type="journal article" date="2015" name="Fungal Genet. Biol.">
        <title>Evolution of novel wood decay mechanisms in Agaricales revealed by the genome sequences of Fistulina hepatica and Cylindrobasidium torrendii.</title>
        <authorList>
            <person name="Floudas D."/>
            <person name="Held B.W."/>
            <person name="Riley R."/>
            <person name="Nagy L.G."/>
            <person name="Koehler G."/>
            <person name="Ransdell A.S."/>
            <person name="Younus H."/>
            <person name="Chow J."/>
            <person name="Chiniquy J."/>
            <person name="Lipzen A."/>
            <person name="Tritt A."/>
            <person name="Sun H."/>
            <person name="Haridas S."/>
            <person name="LaButti K."/>
            <person name="Ohm R.A."/>
            <person name="Kues U."/>
            <person name="Blanchette R.A."/>
            <person name="Grigoriev I.V."/>
            <person name="Minto R.E."/>
            <person name="Hibbett D.S."/>
        </authorList>
    </citation>
    <scope>NUCLEOTIDE SEQUENCE [LARGE SCALE GENOMIC DNA]</scope>
    <source>
        <strain evidence="2 3">FP15055 ss-10</strain>
    </source>
</reference>
<feature type="region of interest" description="Disordered" evidence="1">
    <location>
        <begin position="51"/>
        <end position="111"/>
    </location>
</feature>
<name>A0A0D7BVH7_9AGAR</name>